<organism evidence="1 2">
    <name type="scientific">Bauhinia variegata</name>
    <name type="common">Purple orchid tree</name>
    <name type="synonym">Phanera variegata</name>
    <dbReference type="NCBI Taxonomy" id="167791"/>
    <lineage>
        <taxon>Eukaryota</taxon>
        <taxon>Viridiplantae</taxon>
        <taxon>Streptophyta</taxon>
        <taxon>Embryophyta</taxon>
        <taxon>Tracheophyta</taxon>
        <taxon>Spermatophyta</taxon>
        <taxon>Magnoliopsida</taxon>
        <taxon>eudicotyledons</taxon>
        <taxon>Gunneridae</taxon>
        <taxon>Pentapetalae</taxon>
        <taxon>rosids</taxon>
        <taxon>fabids</taxon>
        <taxon>Fabales</taxon>
        <taxon>Fabaceae</taxon>
        <taxon>Cercidoideae</taxon>
        <taxon>Cercideae</taxon>
        <taxon>Bauhiniinae</taxon>
        <taxon>Bauhinia</taxon>
    </lineage>
</organism>
<name>A0ACB9N6F4_BAUVA</name>
<gene>
    <name evidence="1" type="ORF">L6164_017034</name>
</gene>
<reference evidence="1 2" key="1">
    <citation type="journal article" date="2022" name="DNA Res.">
        <title>Chromosomal-level genome assembly of the orchid tree Bauhinia variegata (Leguminosae; Cercidoideae) supports the allotetraploid origin hypothesis of Bauhinia.</title>
        <authorList>
            <person name="Zhong Y."/>
            <person name="Chen Y."/>
            <person name="Zheng D."/>
            <person name="Pang J."/>
            <person name="Liu Y."/>
            <person name="Luo S."/>
            <person name="Meng S."/>
            <person name="Qian L."/>
            <person name="Wei D."/>
            <person name="Dai S."/>
            <person name="Zhou R."/>
        </authorList>
    </citation>
    <scope>NUCLEOTIDE SEQUENCE [LARGE SCALE GENOMIC DNA]</scope>
    <source>
        <strain evidence="1">BV-YZ2020</strain>
    </source>
</reference>
<dbReference type="EMBL" id="CM039432">
    <property type="protein sequence ID" value="KAI4332097.1"/>
    <property type="molecule type" value="Genomic_DNA"/>
</dbReference>
<evidence type="ECO:0000313" key="2">
    <source>
        <dbReference type="Proteomes" id="UP000828941"/>
    </source>
</evidence>
<proteinExistence type="predicted"/>
<accession>A0ACB9N6F4</accession>
<comment type="caution">
    <text evidence="1">The sequence shown here is derived from an EMBL/GenBank/DDBJ whole genome shotgun (WGS) entry which is preliminary data.</text>
</comment>
<sequence>MSVLIILLYYITHQGNESWGVGREGNFFLSLYLILSIQATIANKLKEPKFSTCRHNCNRIMLLCNNVAYVAPDCIDLTPKIPSLLEILLYQPRNLCPCTFSRTQNIKGIIFCKNSSIYHLISLN</sequence>
<protein>
    <submittedName>
        <fullName evidence="1">Uncharacterized protein</fullName>
    </submittedName>
</protein>
<dbReference type="Proteomes" id="UP000828941">
    <property type="component" value="Chromosome 7"/>
</dbReference>
<keyword evidence="2" id="KW-1185">Reference proteome</keyword>
<evidence type="ECO:0000313" key="1">
    <source>
        <dbReference type="EMBL" id="KAI4332097.1"/>
    </source>
</evidence>